<gene>
    <name evidence="1" type="ORF">GCK72_000490</name>
</gene>
<accession>A0A6A5HQU5</accession>
<reference evidence="1 2" key="1">
    <citation type="submission" date="2019-12" db="EMBL/GenBank/DDBJ databases">
        <title>Chromosome-level assembly of the Caenorhabditis remanei genome.</title>
        <authorList>
            <person name="Teterina A.A."/>
            <person name="Willis J.H."/>
            <person name="Phillips P.C."/>
        </authorList>
    </citation>
    <scope>NUCLEOTIDE SEQUENCE [LARGE SCALE GENOMIC DNA]</scope>
    <source>
        <strain evidence="1 2">PX506</strain>
        <tissue evidence="1">Whole organism</tissue>
    </source>
</reference>
<dbReference type="PANTHER" id="PTHR36950">
    <property type="entry name" value="PROTEIN CBG24898-RELATED"/>
    <property type="match status" value="1"/>
</dbReference>
<dbReference type="GeneID" id="78773105"/>
<dbReference type="PANTHER" id="PTHR36950:SF5">
    <property type="entry name" value="SAPOSIN B-TYPE DOMAIN-CONTAINING PROTEIN"/>
    <property type="match status" value="1"/>
</dbReference>
<name>A0A6A5HQU5_CAERE</name>
<comment type="caution">
    <text evidence="1">The sequence shown here is derived from an EMBL/GenBank/DDBJ whole genome shotgun (WGS) entry which is preliminary data.</text>
</comment>
<dbReference type="CTD" id="78773105"/>
<evidence type="ECO:0000313" key="2">
    <source>
        <dbReference type="Proteomes" id="UP000483820"/>
    </source>
</evidence>
<organism evidence="1 2">
    <name type="scientific">Caenorhabditis remanei</name>
    <name type="common">Caenorhabditis vulgaris</name>
    <dbReference type="NCBI Taxonomy" id="31234"/>
    <lineage>
        <taxon>Eukaryota</taxon>
        <taxon>Metazoa</taxon>
        <taxon>Ecdysozoa</taxon>
        <taxon>Nematoda</taxon>
        <taxon>Chromadorea</taxon>
        <taxon>Rhabditida</taxon>
        <taxon>Rhabditina</taxon>
        <taxon>Rhabditomorpha</taxon>
        <taxon>Rhabditoidea</taxon>
        <taxon>Rhabditidae</taxon>
        <taxon>Peloderinae</taxon>
        <taxon>Caenorhabditis</taxon>
    </lineage>
</organism>
<protein>
    <submittedName>
        <fullName evidence="1">Uncharacterized protein</fullName>
    </submittedName>
</protein>
<dbReference type="KEGG" id="crq:GCK72_000490"/>
<proteinExistence type="predicted"/>
<sequence>MSIRGGVKRDVKCQEKDKKRAIVVGSTLSQYQQICKFCSDELEIPSEWNELQDLLRGVCSWLTTPNASFECAGIINAAGMNSSYIEVHPYLVNLKTFYCKRYEKEYCRFK</sequence>
<dbReference type="RefSeq" id="XP_053591168.1">
    <property type="nucleotide sequence ID" value="XM_053722523.1"/>
</dbReference>
<dbReference type="AlphaFoldDB" id="A0A6A5HQU5"/>
<dbReference type="Proteomes" id="UP000483820">
    <property type="component" value="Chromosome I"/>
</dbReference>
<evidence type="ECO:0000313" key="1">
    <source>
        <dbReference type="EMBL" id="KAF1768677.1"/>
    </source>
</evidence>
<dbReference type="EMBL" id="WUAV01000001">
    <property type="protein sequence ID" value="KAF1768677.1"/>
    <property type="molecule type" value="Genomic_DNA"/>
</dbReference>